<dbReference type="GO" id="GO:0016616">
    <property type="term" value="F:oxidoreductase activity, acting on the CH-OH group of donors, NAD or NADP as acceptor"/>
    <property type="evidence" value="ECO:0007669"/>
    <property type="project" value="UniProtKB-ARBA"/>
</dbReference>
<dbReference type="FunFam" id="3.20.20.100:FF:000015">
    <property type="entry name" value="Oxidoreductase, aldo/keto reductase family"/>
    <property type="match status" value="1"/>
</dbReference>
<dbReference type="Gene3D" id="3.20.20.100">
    <property type="entry name" value="NADP-dependent oxidoreductase domain"/>
    <property type="match status" value="1"/>
</dbReference>
<feature type="active site" description="Proton donor" evidence="4">
    <location>
        <position position="49"/>
    </location>
</feature>
<dbReference type="EMBL" id="UHFX01000003">
    <property type="protein sequence ID" value="SUO04775.1"/>
    <property type="molecule type" value="Genomic_DNA"/>
</dbReference>
<accession>A0A380LNI8</accession>
<feature type="site" description="Lowers pKa of active site Tyr" evidence="6">
    <location>
        <position position="74"/>
    </location>
</feature>
<evidence type="ECO:0000256" key="5">
    <source>
        <dbReference type="PIRSR" id="PIRSR000097-2"/>
    </source>
</evidence>
<keyword evidence="2" id="KW-0521">NADP</keyword>
<feature type="binding site" evidence="5">
    <location>
        <position position="107"/>
    </location>
    <ligand>
        <name>substrate</name>
    </ligand>
</feature>
<dbReference type="RefSeq" id="WP_022790095.1">
    <property type="nucleotide sequence ID" value="NZ_UHFX01000003.1"/>
</dbReference>
<dbReference type="PRINTS" id="PR00069">
    <property type="entry name" value="ALDKETRDTASE"/>
</dbReference>
<evidence type="ECO:0000313" key="9">
    <source>
        <dbReference type="Proteomes" id="UP000255523"/>
    </source>
</evidence>
<dbReference type="EC" id="1.-.-.-" evidence="8"/>
<name>A0A380LNI8_9FIRM</name>
<dbReference type="PANTHER" id="PTHR43827">
    <property type="entry name" value="2,5-DIKETO-D-GLUCONIC ACID REDUCTASE"/>
    <property type="match status" value="1"/>
</dbReference>
<evidence type="ECO:0000256" key="2">
    <source>
        <dbReference type="ARBA" id="ARBA00022857"/>
    </source>
</evidence>
<keyword evidence="3 8" id="KW-0560">Oxidoreductase</keyword>
<gene>
    <name evidence="8" type="primary">ytbE</name>
    <name evidence="8" type="ORF">NCTC11087_01702</name>
</gene>
<evidence type="ECO:0000256" key="1">
    <source>
        <dbReference type="ARBA" id="ARBA00007905"/>
    </source>
</evidence>
<dbReference type="Proteomes" id="UP000255523">
    <property type="component" value="Unassembled WGS sequence"/>
</dbReference>
<evidence type="ECO:0000313" key="8">
    <source>
        <dbReference type="EMBL" id="SUO04775.1"/>
    </source>
</evidence>
<dbReference type="Pfam" id="PF00248">
    <property type="entry name" value="Aldo_ket_red"/>
    <property type="match status" value="1"/>
</dbReference>
<protein>
    <submittedName>
        <fullName evidence="8">Aldo/keto reductase family protein</fullName>
        <ecNumber evidence="8">1.-.-.-</ecNumber>
    </submittedName>
</protein>
<dbReference type="InterPro" id="IPR023210">
    <property type="entry name" value="NADP_OxRdtase_dom"/>
</dbReference>
<organism evidence="8 9">
    <name type="scientific">Faecalicoccus pleomorphus</name>
    <dbReference type="NCBI Taxonomy" id="1323"/>
    <lineage>
        <taxon>Bacteria</taxon>
        <taxon>Bacillati</taxon>
        <taxon>Bacillota</taxon>
        <taxon>Erysipelotrichia</taxon>
        <taxon>Erysipelotrichales</taxon>
        <taxon>Erysipelotrichaceae</taxon>
        <taxon>Faecalicoccus</taxon>
    </lineage>
</organism>
<dbReference type="InterPro" id="IPR020471">
    <property type="entry name" value="AKR"/>
</dbReference>
<dbReference type="PROSITE" id="PS00063">
    <property type="entry name" value="ALDOKETO_REDUCTASE_3"/>
    <property type="match status" value="1"/>
</dbReference>
<dbReference type="PROSITE" id="PS00798">
    <property type="entry name" value="ALDOKETO_REDUCTASE_1"/>
    <property type="match status" value="1"/>
</dbReference>
<dbReference type="AlphaFoldDB" id="A0A380LNI8"/>
<keyword evidence="9" id="KW-1185">Reference proteome</keyword>
<evidence type="ECO:0000256" key="3">
    <source>
        <dbReference type="ARBA" id="ARBA00023002"/>
    </source>
</evidence>
<dbReference type="InterPro" id="IPR036812">
    <property type="entry name" value="NAD(P)_OxRdtase_dom_sf"/>
</dbReference>
<reference evidence="8 9" key="1">
    <citation type="submission" date="2018-06" db="EMBL/GenBank/DDBJ databases">
        <authorList>
            <consortium name="Pathogen Informatics"/>
            <person name="Doyle S."/>
        </authorList>
    </citation>
    <scope>NUCLEOTIDE SEQUENCE [LARGE SCALE GENOMIC DNA]</scope>
    <source>
        <strain evidence="8 9">NCTC11087</strain>
    </source>
</reference>
<feature type="domain" description="NADP-dependent oxidoreductase" evidence="7">
    <location>
        <begin position="25"/>
        <end position="258"/>
    </location>
</feature>
<sequence length="283" mass="32583">MQYVTLNNGDKMPLEGFGVFQITDPLECEKVVLQALENGYRLIDTAAAYFNEQAVGQAIRKSQIARQEIFVTTKLWIQDYGYENAKKAIDTCLENLGLEYIDLILLHQAFGDYYGAYRALEDAYKEGKVKAIGVANFYPDRLVDLCMNMEITPAVNQIECHPFFQREEDIKIAQEYGVQIEAWGPFAEGGHNIFRHPVLIEIGEKYGKSAAQVVLRWNIQRGVIVIPKSVHENRIRENIDIWDFELSERDMNEIRQLNIGKTEIIDHYSIPVVKMLNTHKIHE</sequence>
<dbReference type="PIRSF" id="PIRSF000097">
    <property type="entry name" value="AKR"/>
    <property type="match status" value="1"/>
</dbReference>
<dbReference type="PANTHER" id="PTHR43827:SF3">
    <property type="entry name" value="NADP-DEPENDENT OXIDOREDUCTASE DOMAIN-CONTAINING PROTEIN"/>
    <property type="match status" value="1"/>
</dbReference>
<dbReference type="OrthoDB" id="9804790at2"/>
<dbReference type="CDD" id="cd19133">
    <property type="entry name" value="AKR_AKR5F1"/>
    <property type="match status" value="1"/>
</dbReference>
<evidence type="ECO:0000256" key="6">
    <source>
        <dbReference type="PIRSR" id="PIRSR000097-3"/>
    </source>
</evidence>
<dbReference type="InterPro" id="IPR018170">
    <property type="entry name" value="Aldo/ket_reductase_CS"/>
</dbReference>
<dbReference type="GeneID" id="77462647"/>
<evidence type="ECO:0000259" key="7">
    <source>
        <dbReference type="Pfam" id="PF00248"/>
    </source>
</evidence>
<dbReference type="SUPFAM" id="SSF51430">
    <property type="entry name" value="NAD(P)-linked oxidoreductase"/>
    <property type="match status" value="1"/>
</dbReference>
<comment type="similarity">
    <text evidence="1">Belongs to the aldo/keto reductase family.</text>
</comment>
<proteinExistence type="inferred from homology"/>
<evidence type="ECO:0000256" key="4">
    <source>
        <dbReference type="PIRSR" id="PIRSR000097-1"/>
    </source>
</evidence>